<dbReference type="PROSITE" id="PS00624">
    <property type="entry name" value="GMC_OXRED_2"/>
    <property type="match status" value="1"/>
</dbReference>
<dbReference type="AlphaFoldDB" id="A0A8J2J4G8"/>
<name>A0A8J2J4G8_9HEXA</name>
<dbReference type="Pfam" id="PF05199">
    <property type="entry name" value="GMC_oxred_C"/>
    <property type="match status" value="1"/>
</dbReference>
<evidence type="ECO:0000259" key="5">
    <source>
        <dbReference type="PROSITE" id="PS00623"/>
    </source>
</evidence>
<dbReference type="PROSITE" id="PS00623">
    <property type="entry name" value="GMC_OXRED_1"/>
    <property type="match status" value="1"/>
</dbReference>
<evidence type="ECO:0000313" key="7">
    <source>
        <dbReference type="EMBL" id="CAG7632001.1"/>
    </source>
</evidence>
<keyword evidence="2 4" id="KW-0285">Flavoprotein</keyword>
<evidence type="ECO:0000256" key="2">
    <source>
        <dbReference type="ARBA" id="ARBA00022630"/>
    </source>
</evidence>
<dbReference type="Proteomes" id="UP000708208">
    <property type="component" value="Unassembled WGS sequence"/>
</dbReference>
<protein>
    <recommendedName>
        <fullName evidence="5 6">Glucose-methanol-choline oxidoreductase N-terminal domain-containing protein</fullName>
    </recommendedName>
</protein>
<dbReference type="PANTHER" id="PTHR11552:SF147">
    <property type="entry name" value="CHOLINE DEHYDROGENASE, MITOCHONDRIAL"/>
    <property type="match status" value="1"/>
</dbReference>
<organism evidence="7 8">
    <name type="scientific">Allacma fusca</name>
    <dbReference type="NCBI Taxonomy" id="39272"/>
    <lineage>
        <taxon>Eukaryota</taxon>
        <taxon>Metazoa</taxon>
        <taxon>Ecdysozoa</taxon>
        <taxon>Arthropoda</taxon>
        <taxon>Hexapoda</taxon>
        <taxon>Collembola</taxon>
        <taxon>Symphypleona</taxon>
        <taxon>Sminthuridae</taxon>
        <taxon>Allacma</taxon>
    </lineage>
</organism>
<proteinExistence type="inferred from homology"/>
<comment type="caution">
    <text evidence="7">The sequence shown here is derived from an EMBL/GenBank/DDBJ whole genome shotgun (WGS) entry which is preliminary data.</text>
</comment>
<keyword evidence="8" id="KW-1185">Reference proteome</keyword>
<evidence type="ECO:0000313" key="8">
    <source>
        <dbReference type="Proteomes" id="UP000708208"/>
    </source>
</evidence>
<evidence type="ECO:0000256" key="1">
    <source>
        <dbReference type="ARBA" id="ARBA00001974"/>
    </source>
</evidence>
<dbReference type="InterPro" id="IPR000172">
    <property type="entry name" value="GMC_OxRdtase_N"/>
</dbReference>
<accession>A0A8J2J4G8</accession>
<feature type="domain" description="Glucose-methanol-choline oxidoreductase N-terminal" evidence="5">
    <location>
        <begin position="7"/>
        <end position="30"/>
    </location>
</feature>
<keyword evidence="3 4" id="KW-0274">FAD</keyword>
<gene>
    <name evidence="7" type="ORF">AFUS01_LOCUS133</name>
</gene>
<dbReference type="GO" id="GO:0050660">
    <property type="term" value="F:flavin adenine dinucleotide binding"/>
    <property type="evidence" value="ECO:0007669"/>
    <property type="project" value="InterPro"/>
</dbReference>
<dbReference type="OrthoDB" id="269227at2759"/>
<dbReference type="PIRSF" id="PIRSF000137">
    <property type="entry name" value="Alcohol_oxidase"/>
    <property type="match status" value="1"/>
</dbReference>
<feature type="non-terminal residue" evidence="7">
    <location>
        <position position="1"/>
    </location>
</feature>
<sequence>VSAWASGKSLGGGSNLNYMVYVRGNPRDYDNWANITADREWSYENVLPYFKKSLEYAGAYQENAKHYGKSAYGNIHVENKPSSPLLQTFLAGVKELGFPVLDINGPQQTGFSPLEYSQRNGYRSGAFQEFLKPILNRSNLYISRFSLVTKIKFDKSNRATGVWYVRHGVKKFARATKEIILSGGAINSPKLLMLSGVGPEKHLKSIGVKARVDLPVGKNLVDHMVMPIPSIISDIGGFQPEKDFSPDVIMDYIKNGNGFLSLPAMLTLTGFVNSKEQRKTGIDWPDIQIYLQELSTYSLKPTDFAKVFQIQYEKWDSLFKSSYGKNTFGFGIGLVRPKSSGEIRLRDRNHLSKPLIDPNYLEHPDDVQALVDGIQMVLNLVEKTKAFKNLNARFPTDSLIGWISSPDAVVDSKLRVFHTRGLRVVDASVMPVIVNGNTNAPTVMIAEKAADFIRQYWADQYAVCPGLPTYIFNRVLFNQSCFYYRLP</sequence>
<evidence type="ECO:0000256" key="3">
    <source>
        <dbReference type="ARBA" id="ARBA00022827"/>
    </source>
</evidence>
<dbReference type="PANTHER" id="PTHR11552">
    <property type="entry name" value="GLUCOSE-METHANOL-CHOLINE GMC OXIDOREDUCTASE"/>
    <property type="match status" value="1"/>
</dbReference>
<dbReference type="GO" id="GO:0016614">
    <property type="term" value="F:oxidoreductase activity, acting on CH-OH group of donors"/>
    <property type="evidence" value="ECO:0007669"/>
    <property type="project" value="InterPro"/>
</dbReference>
<evidence type="ECO:0000259" key="6">
    <source>
        <dbReference type="PROSITE" id="PS00624"/>
    </source>
</evidence>
<comment type="similarity">
    <text evidence="4">Belongs to the GMC oxidoreductase family.</text>
</comment>
<reference evidence="7" key="1">
    <citation type="submission" date="2021-06" db="EMBL/GenBank/DDBJ databases">
        <authorList>
            <person name="Hodson N. C."/>
            <person name="Mongue J. A."/>
            <person name="Jaron S. K."/>
        </authorList>
    </citation>
    <scope>NUCLEOTIDE SEQUENCE</scope>
</reference>
<comment type="cofactor">
    <cofactor evidence="1">
        <name>FAD</name>
        <dbReference type="ChEBI" id="CHEBI:57692"/>
    </cofactor>
</comment>
<evidence type="ECO:0000256" key="4">
    <source>
        <dbReference type="RuleBase" id="RU003968"/>
    </source>
</evidence>
<feature type="domain" description="Glucose-methanol-choline oxidoreductase N-terminal" evidence="6">
    <location>
        <begin position="184"/>
        <end position="198"/>
    </location>
</feature>
<dbReference type="InterPro" id="IPR007867">
    <property type="entry name" value="GMC_OxRtase_C"/>
</dbReference>
<dbReference type="Pfam" id="PF00732">
    <property type="entry name" value="GMC_oxred_N"/>
    <property type="match status" value="1"/>
</dbReference>
<dbReference type="EMBL" id="CAJVCH010000376">
    <property type="protein sequence ID" value="CAG7632001.1"/>
    <property type="molecule type" value="Genomic_DNA"/>
</dbReference>
<dbReference type="InterPro" id="IPR012132">
    <property type="entry name" value="GMC_OxRdtase"/>
</dbReference>